<gene>
    <name evidence="2" type="ORF">IPOD504_LOCUS5842</name>
</gene>
<protein>
    <submittedName>
        <fullName evidence="2">Uncharacterized protein</fullName>
    </submittedName>
</protein>
<evidence type="ECO:0000313" key="2">
    <source>
        <dbReference type="EMBL" id="CAH2047580.1"/>
    </source>
</evidence>
<organism evidence="2 3">
    <name type="scientific">Iphiclides podalirius</name>
    <name type="common">scarce swallowtail</name>
    <dbReference type="NCBI Taxonomy" id="110791"/>
    <lineage>
        <taxon>Eukaryota</taxon>
        <taxon>Metazoa</taxon>
        <taxon>Ecdysozoa</taxon>
        <taxon>Arthropoda</taxon>
        <taxon>Hexapoda</taxon>
        <taxon>Insecta</taxon>
        <taxon>Pterygota</taxon>
        <taxon>Neoptera</taxon>
        <taxon>Endopterygota</taxon>
        <taxon>Lepidoptera</taxon>
        <taxon>Glossata</taxon>
        <taxon>Ditrysia</taxon>
        <taxon>Papilionoidea</taxon>
        <taxon>Papilionidae</taxon>
        <taxon>Papilioninae</taxon>
        <taxon>Iphiclides</taxon>
    </lineage>
</organism>
<feature type="transmembrane region" description="Helical" evidence="1">
    <location>
        <begin position="20"/>
        <end position="38"/>
    </location>
</feature>
<dbReference type="EMBL" id="OW152829">
    <property type="protein sequence ID" value="CAH2047580.1"/>
    <property type="molecule type" value="Genomic_DNA"/>
</dbReference>
<evidence type="ECO:0000256" key="1">
    <source>
        <dbReference type="SAM" id="Phobius"/>
    </source>
</evidence>
<keyword evidence="1" id="KW-0812">Transmembrane</keyword>
<keyword evidence="3" id="KW-1185">Reference proteome</keyword>
<reference evidence="2" key="1">
    <citation type="submission" date="2022-03" db="EMBL/GenBank/DDBJ databases">
        <authorList>
            <person name="Martin H S."/>
        </authorList>
    </citation>
    <scope>NUCLEOTIDE SEQUENCE</scope>
</reference>
<sequence>MRLTVPGCVNDPRAMPYFRLLVVTTAMAVYLAMGASVFQATEGPLERETEERIAKVTMDFLNNHPCVSGKLPAHRHLL</sequence>
<dbReference type="Gene3D" id="1.10.287.70">
    <property type="match status" value="1"/>
</dbReference>
<accession>A0ABN8I2Y6</accession>
<keyword evidence="1" id="KW-1133">Transmembrane helix</keyword>
<dbReference type="Proteomes" id="UP000837857">
    <property type="component" value="Chromosome 17"/>
</dbReference>
<proteinExistence type="predicted"/>
<feature type="non-terminal residue" evidence="2">
    <location>
        <position position="1"/>
    </location>
</feature>
<name>A0ABN8I2Y6_9NEOP</name>
<evidence type="ECO:0000313" key="3">
    <source>
        <dbReference type="Proteomes" id="UP000837857"/>
    </source>
</evidence>
<keyword evidence="1" id="KW-0472">Membrane</keyword>